<sequence length="217" mass="24163">MRTLSISLATSILSGQRPRSFQLGQRLVPVVKAFPGHSRTHLTCASFMRPRMESGSKSRKVMVSWMQQQHWITGQSQQVEKEKTPAATTTLTYNNFIDRLPASWAPYAFLTRIDKPIGTWLLFWPCAWSITMAATHQQAPLTSTLAMLSLFGIGAITMRGAGCTINDLWDRDIDDKVERTKVRPLASGAVTPRQAIAFLGAQLTVGLAILTQLNNYR</sequence>
<dbReference type="PANTHER" id="PTHR11048:SF28">
    <property type="entry name" value="4-HYDROXYBENZOATE POLYPRENYLTRANSFERASE, MITOCHONDRIAL"/>
    <property type="match status" value="1"/>
</dbReference>
<keyword evidence="9" id="KW-1185">Reference proteome</keyword>
<evidence type="ECO:0000256" key="6">
    <source>
        <dbReference type="ARBA" id="ARBA00022989"/>
    </source>
</evidence>
<dbReference type="AlphaFoldDB" id="A0A163IWS9"/>
<evidence type="ECO:0000256" key="7">
    <source>
        <dbReference type="ARBA" id="ARBA00023136"/>
    </source>
</evidence>
<proteinExistence type="inferred from homology"/>
<dbReference type="InterPro" id="IPR044878">
    <property type="entry name" value="UbiA_sf"/>
</dbReference>
<evidence type="ECO:0008006" key="10">
    <source>
        <dbReference type="Google" id="ProtNLM"/>
    </source>
</evidence>
<evidence type="ECO:0000256" key="4">
    <source>
        <dbReference type="ARBA" id="ARBA00022679"/>
    </source>
</evidence>
<dbReference type="OrthoDB" id="18170at2759"/>
<dbReference type="InterPro" id="IPR030470">
    <property type="entry name" value="UbiA_prenylTrfase_CS"/>
</dbReference>
<reference evidence="8" key="1">
    <citation type="submission" date="2016-04" db="EMBL/GenBank/DDBJ databases">
        <authorList>
            <person name="Evans L.H."/>
            <person name="Alamgir A."/>
            <person name="Owens N."/>
            <person name="Weber N.D."/>
            <person name="Virtaneva K."/>
            <person name="Barbian K."/>
            <person name="Babar A."/>
            <person name="Rosenke K."/>
        </authorList>
    </citation>
    <scope>NUCLEOTIDE SEQUENCE [LARGE SCALE GENOMIC DNA]</scope>
    <source>
        <strain evidence="8">CBS 101.48</strain>
    </source>
</reference>
<evidence type="ECO:0000313" key="8">
    <source>
        <dbReference type="EMBL" id="SAL95805.1"/>
    </source>
</evidence>
<gene>
    <name evidence="8" type="primary">ABSGL_01146.1 scaffold 1223</name>
</gene>
<dbReference type="InterPro" id="IPR000537">
    <property type="entry name" value="UbiA_prenyltransferase"/>
</dbReference>
<dbReference type="InParanoid" id="A0A163IWS9"/>
<dbReference type="GO" id="GO:0005743">
    <property type="term" value="C:mitochondrial inner membrane"/>
    <property type="evidence" value="ECO:0007669"/>
    <property type="project" value="TreeGrafter"/>
</dbReference>
<keyword evidence="7" id="KW-0472">Membrane</keyword>
<keyword evidence="5" id="KW-0812">Transmembrane</keyword>
<dbReference type="GO" id="GO:0006744">
    <property type="term" value="P:ubiquinone biosynthetic process"/>
    <property type="evidence" value="ECO:0007669"/>
    <property type="project" value="TreeGrafter"/>
</dbReference>
<evidence type="ECO:0000256" key="3">
    <source>
        <dbReference type="ARBA" id="ARBA00005985"/>
    </source>
</evidence>
<evidence type="ECO:0000256" key="5">
    <source>
        <dbReference type="ARBA" id="ARBA00022692"/>
    </source>
</evidence>
<dbReference type="Gene3D" id="1.10.357.140">
    <property type="entry name" value="UbiA prenyltransferase"/>
    <property type="match status" value="1"/>
</dbReference>
<comment type="subcellular location">
    <subcellularLocation>
        <location evidence="2">Membrane</location>
        <topology evidence="2">Multi-pass membrane protein</topology>
    </subcellularLocation>
</comment>
<dbReference type="PROSITE" id="PS00943">
    <property type="entry name" value="UBIA"/>
    <property type="match status" value="1"/>
</dbReference>
<comment type="cofactor">
    <cofactor evidence="1">
        <name>Mg(2+)</name>
        <dbReference type="ChEBI" id="CHEBI:18420"/>
    </cofactor>
</comment>
<protein>
    <recommendedName>
        <fullName evidence="10">4-hydroxybenzoate polyprenyl transferase</fullName>
    </recommendedName>
</protein>
<organism evidence="8">
    <name type="scientific">Absidia glauca</name>
    <name type="common">Pin mould</name>
    <dbReference type="NCBI Taxonomy" id="4829"/>
    <lineage>
        <taxon>Eukaryota</taxon>
        <taxon>Fungi</taxon>
        <taxon>Fungi incertae sedis</taxon>
        <taxon>Mucoromycota</taxon>
        <taxon>Mucoromycotina</taxon>
        <taxon>Mucoromycetes</taxon>
        <taxon>Mucorales</taxon>
        <taxon>Cunninghamellaceae</taxon>
        <taxon>Absidia</taxon>
    </lineage>
</organism>
<evidence type="ECO:0000256" key="1">
    <source>
        <dbReference type="ARBA" id="ARBA00001946"/>
    </source>
</evidence>
<accession>A0A163IWS9</accession>
<dbReference type="Proteomes" id="UP000078561">
    <property type="component" value="Unassembled WGS sequence"/>
</dbReference>
<dbReference type="Pfam" id="PF01040">
    <property type="entry name" value="UbiA"/>
    <property type="match status" value="1"/>
</dbReference>
<keyword evidence="4" id="KW-0808">Transferase</keyword>
<dbReference type="CDD" id="cd13959">
    <property type="entry name" value="PT_UbiA_COQ2"/>
    <property type="match status" value="1"/>
</dbReference>
<evidence type="ECO:0000313" key="9">
    <source>
        <dbReference type="Proteomes" id="UP000078561"/>
    </source>
</evidence>
<dbReference type="InterPro" id="IPR039653">
    <property type="entry name" value="Prenyltransferase"/>
</dbReference>
<comment type="similarity">
    <text evidence="3">Belongs to the UbiA prenyltransferase family.</text>
</comment>
<name>A0A163IWS9_ABSGL</name>
<dbReference type="PANTHER" id="PTHR11048">
    <property type="entry name" value="PRENYLTRANSFERASES"/>
    <property type="match status" value="1"/>
</dbReference>
<dbReference type="EMBL" id="LT550481">
    <property type="protein sequence ID" value="SAL95805.1"/>
    <property type="molecule type" value="Genomic_DNA"/>
</dbReference>
<dbReference type="GO" id="GO:0008412">
    <property type="term" value="F:4-hydroxybenzoate polyprenyltransferase activity"/>
    <property type="evidence" value="ECO:0007669"/>
    <property type="project" value="TreeGrafter"/>
</dbReference>
<dbReference type="STRING" id="4829.A0A163IWS9"/>
<keyword evidence="6" id="KW-1133">Transmembrane helix</keyword>
<evidence type="ECO:0000256" key="2">
    <source>
        <dbReference type="ARBA" id="ARBA00004141"/>
    </source>
</evidence>